<accession>A0A843WNN8</accession>
<feature type="transmembrane region" description="Helical" evidence="1">
    <location>
        <begin position="21"/>
        <end position="39"/>
    </location>
</feature>
<keyword evidence="1" id="KW-0472">Membrane</keyword>
<evidence type="ECO:0000313" key="3">
    <source>
        <dbReference type="Proteomes" id="UP000652761"/>
    </source>
</evidence>
<protein>
    <submittedName>
        <fullName evidence="2">Uncharacterized protein</fullName>
    </submittedName>
</protein>
<evidence type="ECO:0000256" key="1">
    <source>
        <dbReference type="SAM" id="Phobius"/>
    </source>
</evidence>
<dbReference type="Proteomes" id="UP000652761">
    <property type="component" value="Unassembled WGS sequence"/>
</dbReference>
<comment type="caution">
    <text evidence="2">The sequence shown here is derived from an EMBL/GenBank/DDBJ whole genome shotgun (WGS) entry which is preliminary data.</text>
</comment>
<dbReference type="EMBL" id="NMUH01003544">
    <property type="protein sequence ID" value="MQM06115.1"/>
    <property type="molecule type" value="Genomic_DNA"/>
</dbReference>
<feature type="transmembrane region" description="Helical" evidence="1">
    <location>
        <begin position="82"/>
        <end position="99"/>
    </location>
</feature>
<gene>
    <name evidence="2" type="ORF">Taro_038934</name>
</gene>
<reference evidence="2" key="1">
    <citation type="submission" date="2017-07" db="EMBL/GenBank/DDBJ databases">
        <title>Taro Niue Genome Assembly and Annotation.</title>
        <authorList>
            <person name="Atibalentja N."/>
            <person name="Keating K."/>
            <person name="Fields C.J."/>
        </authorList>
    </citation>
    <scope>NUCLEOTIDE SEQUENCE</scope>
    <source>
        <strain evidence="2">Niue_2</strain>
        <tissue evidence="2">Leaf</tissue>
    </source>
</reference>
<feature type="transmembrane region" description="Helical" evidence="1">
    <location>
        <begin position="173"/>
        <end position="190"/>
    </location>
</feature>
<keyword evidence="3" id="KW-1185">Reference proteome</keyword>
<sequence>MMELLVEVFLVRRTVADRSGAVLLVVVGCAFGCMCSVVAERVCELWVPCVLLELFLACSGGGFSQNFFVFVSVLLPSGLRCVVGWPYVLVECAVGWLVRSGGLSQNGVLVVWWRFSQNCLVLFMLVVVLSLKICVDRLLGLFVLVELSLDDSLSFLVEVLSRTAYCLVVRFEFLGYIGGTAGVPVARMVLFRFPVFFRVVTSHCGFCQVLLVAEWVADRIGLAASCQHLIECSIPVWGVLCGLSVAWFSTPRVAVSLLWPPGSRSVSGGQAWDRSPARLRLVVVFVHASHSDGRGDLDSWSSVVWRARGMFTEVETVCCCAVWRYLWTCVELEGADVRVRTVCVVPLVVSSVSNG</sequence>
<name>A0A843WNN8_COLES</name>
<proteinExistence type="predicted"/>
<feature type="transmembrane region" description="Helical" evidence="1">
    <location>
        <begin position="45"/>
        <end position="75"/>
    </location>
</feature>
<evidence type="ECO:0000313" key="2">
    <source>
        <dbReference type="EMBL" id="MQM06115.1"/>
    </source>
</evidence>
<keyword evidence="1" id="KW-0812">Transmembrane</keyword>
<organism evidence="2 3">
    <name type="scientific">Colocasia esculenta</name>
    <name type="common">Wild taro</name>
    <name type="synonym">Arum esculentum</name>
    <dbReference type="NCBI Taxonomy" id="4460"/>
    <lineage>
        <taxon>Eukaryota</taxon>
        <taxon>Viridiplantae</taxon>
        <taxon>Streptophyta</taxon>
        <taxon>Embryophyta</taxon>
        <taxon>Tracheophyta</taxon>
        <taxon>Spermatophyta</taxon>
        <taxon>Magnoliopsida</taxon>
        <taxon>Liliopsida</taxon>
        <taxon>Araceae</taxon>
        <taxon>Aroideae</taxon>
        <taxon>Colocasieae</taxon>
        <taxon>Colocasia</taxon>
    </lineage>
</organism>
<feature type="transmembrane region" description="Helical" evidence="1">
    <location>
        <begin position="111"/>
        <end position="131"/>
    </location>
</feature>
<dbReference type="AlphaFoldDB" id="A0A843WNN8"/>
<keyword evidence="1" id="KW-1133">Transmembrane helix</keyword>